<evidence type="ECO:0000256" key="1">
    <source>
        <dbReference type="SAM" id="Phobius"/>
    </source>
</evidence>
<accession>A0A6J5L412</accession>
<dbReference type="EMBL" id="LR796208">
    <property type="protein sequence ID" value="CAB4127280.1"/>
    <property type="molecule type" value="Genomic_DNA"/>
</dbReference>
<sequence>MKRYNQGFGKFGPMEQSNDGKWVLYEDYGTLLKKLELHKELLENTRKEYAMHAGNAWRETHKVHDKLINWQAFSFCQAIIIIILAIYHFA</sequence>
<proteinExistence type="predicted"/>
<feature type="transmembrane region" description="Helical" evidence="1">
    <location>
        <begin position="67"/>
        <end position="89"/>
    </location>
</feature>
<keyword evidence="1" id="KW-1133">Transmembrane helix</keyword>
<reference evidence="2" key="1">
    <citation type="submission" date="2020-04" db="EMBL/GenBank/DDBJ databases">
        <authorList>
            <person name="Chiriac C."/>
            <person name="Salcher M."/>
            <person name="Ghai R."/>
            <person name="Kavagutti S V."/>
        </authorList>
    </citation>
    <scope>NUCLEOTIDE SEQUENCE</scope>
</reference>
<keyword evidence="1" id="KW-0812">Transmembrane</keyword>
<evidence type="ECO:0000313" key="2">
    <source>
        <dbReference type="EMBL" id="CAB4127280.1"/>
    </source>
</evidence>
<protein>
    <submittedName>
        <fullName evidence="2">Uncharacterized protein</fullName>
    </submittedName>
</protein>
<gene>
    <name evidence="2" type="ORF">UFOVP84_108</name>
</gene>
<organism evidence="2">
    <name type="scientific">uncultured Caudovirales phage</name>
    <dbReference type="NCBI Taxonomy" id="2100421"/>
    <lineage>
        <taxon>Viruses</taxon>
        <taxon>Duplodnaviria</taxon>
        <taxon>Heunggongvirae</taxon>
        <taxon>Uroviricota</taxon>
        <taxon>Caudoviricetes</taxon>
        <taxon>Peduoviridae</taxon>
        <taxon>Maltschvirus</taxon>
        <taxon>Maltschvirus maltsch</taxon>
    </lineage>
</organism>
<keyword evidence="1" id="KW-0472">Membrane</keyword>
<name>A0A6J5L412_9CAUD</name>